<protein>
    <submittedName>
        <fullName evidence="2">PTP1-interacting protein, 39 kDa</fullName>
    </submittedName>
</protein>
<gene>
    <name evidence="2" type="ORF">NESM_000448200</name>
</gene>
<feature type="compositionally biased region" description="Basic and acidic residues" evidence="1">
    <location>
        <begin position="1"/>
        <end position="13"/>
    </location>
</feature>
<feature type="compositionally biased region" description="Basic and acidic residues" evidence="1">
    <location>
        <begin position="26"/>
        <end position="41"/>
    </location>
</feature>
<evidence type="ECO:0000313" key="2">
    <source>
        <dbReference type="EMBL" id="KAK7195231.1"/>
    </source>
</evidence>
<sequence length="1111" mass="116262">MPRLHASEHERAGSRLRPIPSSAVVAHHDGTAAQQRRREGQTAEVAEPTAAPALRGHHDIFDEEQSADARATWSPRARAATAAAAEPEEEEGDDLLAVAPIHLRRGVPSRAAVQPAAKAPQQHASLRVWLPRRVEALCTPADAGEHRGACDDAVLPTAMWRRTPARVAAAHASAASTSLLSPTRWCVTAYEPLTLSRATAVADCTAPRPPALSWATPATNDASDLLEAAAARQHVDTSNDEAAIPAAHRQSGPQRGVCSDAPTKLSATPQMRHASMAPPGRCAGTHPPSTEWRIQLPWLLRVSSLPPAAAGALARCLTTHAEALVQRHISGSVLSSTTSTTAVVAAAVASPPPCWVAAFAYTEVMLMTVTERASCLAHAHDDDDHATFDAEALMTTRACGAGARPHRRCSRIPSTAAPIDALPWPHWVPDAETSVHLLAAITSGAFLLVDMIANALDVATSSVQDRCEDTTTTAAAAVSTIRRLRVFCSRVFGDAANKRLCRHVCGRLPMHVRDLHELVARPWCGEDAGDDVRGAWRARCPSMLDLVHHLAHEWMAESFAALADRLHTFLVEHDPGVVLDQLRGANDVAGECAATAAATATPDAHVFGCISDFAHGPLQRWERWRLASAGPGASRASVWHTAAGRHASATPSAAAVQWATHVHYSSVRSFQWVLQPPRAAAAAAMEVASAAALVDMHALLQLLTLLPSLVDTQALMAHEAVAVLRRACAAVVDSSATNHSHAAQTAARHAFTRVFLGVLCFGATQMSDAEAAALLACVPPPPSSSTAGESSSAGSSPDLRAAQAVVESLWVAHVLPLAVGYASVAGAAPVHAEALAAAEALLAHALRLLDVLQRECRRTDVHAARAAPSPAQHDPSRPRHKRARSSAVESPSQRRRWWRGASPAACSVSSSALTAVTAPLYVDDSCSSNGGNGGEAPAATAHAPPVADWREACQSLIQSWRRPAASPLLSAADVAVARTSHAGGELEGGRHVDAGGGGHTLHRRDIRRVRGVLAGLARRVAAAREDRDVHTAGPCAALSPELLVHVARVCSGDDTDDESDEAAAAATHSSRASPRSPACPLRCSASTATSASSDGDSAGDGHASFPTTAAV</sequence>
<accession>A0AAW0ENW1</accession>
<feature type="compositionally biased region" description="Low complexity" evidence="1">
    <location>
        <begin position="1062"/>
        <end position="1104"/>
    </location>
</feature>
<feature type="region of interest" description="Disordered" evidence="1">
    <location>
        <begin position="1"/>
        <end position="93"/>
    </location>
</feature>
<dbReference type="AlphaFoldDB" id="A0AAW0ENW1"/>
<feature type="region of interest" description="Disordered" evidence="1">
    <location>
        <begin position="862"/>
        <end position="895"/>
    </location>
</feature>
<feature type="region of interest" description="Disordered" evidence="1">
    <location>
        <begin position="1053"/>
        <end position="1111"/>
    </location>
</feature>
<feature type="compositionally biased region" description="Low complexity" evidence="1">
    <location>
        <begin position="69"/>
        <end position="85"/>
    </location>
</feature>
<evidence type="ECO:0000313" key="3">
    <source>
        <dbReference type="Proteomes" id="UP001430356"/>
    </source>
</evidence>
<organism evidence="2 3">
    <name type="scientific">Novymonas esmeraldas</name>
    <dbReference type="NCBI Taxonomy" id="1808958"/>
    <lineage>
        <taxon>Eukaryota</taxon>
        <taxon>Discoba</taxon>
        <taxon>Euglenozoa</taxon>
        <taxon>Kinetoplastea</taxon>
        <taxon>Metakinetoplastina</taxon>
        <taxon>Trypanosomatida</taxon>
        <taxon>Trypanosomatidae</taxon>
        <taxon>Novymonas</taxon>
    </lineage>
</organism>
<comment type="caution">
    <text evidence="2">The sequence shown here is derived from an EMBL/GenBank/DDBJ whole genome shotgun (WGS) entry which is preliminary data.</text>
</comment>
<keyword evidence="3" id="KW-1185">Reference proteome</keyword>
<feature type="compositionally biased region" description="Low complexity" evidence="1">
    <location>
        <begin position="42"/>
        <end position="53"/>
    </location>
</feature>
<evidence type="ECO:0000256" key="1">
    <source>
        <dbReference type="SAM" id="MobiDB-lite"/>
    </source>
</evidence>
<proteinExistence type="predicted"/>
<reference evidence="2 3" key="1">
    <citation type="journal article" date="2021" name="MBio">
        <title>A New Model Trypanosomatid, Novymonas esmeraldas: Genomic Perception of Its 'Candidatus Pandoraea novymonadis' Endosymbiont.</title>
        <authorList>
            <person name="Zakharova A."/>
            <person name="Saura A."/>
            <person name="Butenko A."/>
            <person name="Podesvova L."/>
            <person name="Warmusova S."/>
            <person name="Kostygov A.Y."/>
            <person name="Nenarokova A."/>
            <person name="Lukes J."/>
            <person name="Opperdoes F.R."/>
            <person name="Yurchenko V."/>
        </authorList>
    </citation>
    <scope>NUCLEOTIDE SEQUENCE [LARGE SCALE GENOMIC DNA]</scope>
    <source>
        <strain evidence="2 3">E262AT.01</strain>
    </source>
</reference>
<dbReference type="EMBL" id="JAECZO010000050">
    <property type="protein sequence ID" value="KAK7195231.1"/>
    <property type="molecule type" value="Genomic_DNA"/>
</dbReference>
<dbReference type="Proteomes" id="UP001430356">
    <property type="component" value="Unassembled WGS sequence"/>
</dbReference>
<name>A0AAW0ENW1_9TRYP</name>